<dbReference type="PANTHER" id="PTHR15706:SF10">
    <property type="entry name" value="NADPH OXIDASE ORGANIZER 1"/>
    <property type="match status" value="1"/>
</dbReference>
<dbReference type="Pfam" id="PF00787">
    <property type="entry name" value="PX"/>
    <property type="match status" value="1"/>
</dbReference>
<accession>A0ABU7ENF1</accession>
<feature type="region of interest" description="Disordered" evidence="3">
    <location>
        <begin position="316"/>
        <end position="452"/>
    </location>
</feature>
<evidence type="ECO:0008006" key="8">
    <source>
        <dbReference type="Google" id="ProtNLM"/>
    </source>
</evidence>
<evidence type="ECO:0000313" key="7">
    <source>
        <dbReference type="Proteomes" id="UP001352852"/>
    </source>
</evidence>
<feature type="domain" description="PX" evidence="5">
    <location>
        <begin position="1"/>
        <end position="130"/>
    </location>
</feature>
<evidence type="ECO:0000256" key="3">
    <source>
        <dbReference type="SAM" id="MobiDB-lite"/>
    </source>
</evidence>
<dbReference type="InterPro" id="IPR001683">
    <property type="entry name" value="PX_dom"/>
</dbReference>
<name>A0ABU7ENF1_9TELE</name>
<feature type="compositionally biased region" description="Low complexity" evidence="3">
    <location>
        <begin position="427"/>
        <end position="446"/>
    </location>
</feature>
<comment type="caution">
    <text evidence="6">The sequence shown here is derived from an EMBL/GenBank/DDBJ whole genome shotgun (WGS) entry which is preliminary data.</text>
</comment>
<sequence>MTGDQRYVITARVIGGVHREKPKLKTFMVSVLWSDKSEVIIYRSFQDFKKFHRQLKNKFPNFNPFRKNDRMIPKFTGKARRSSLQQKGSKKSVRQMTFLETYCDQLLKCEQTVTLSSEVARFFTPKDHDLQTDFTKNTVMILMSEDVEDGRGGEGSPRHEAGNVTNPFVTQTYRCVAPYETKDTKNRLLKVAADEKLDVLIKDPAGWWLVESEDKRLAWFPAPYLELSEGEDEDNDGFLGASLYCAVRSYSTTKADEVAVSIGSVVEVLRKSDDGWWLIRFNGKVGYIPSMYLQPHNNPRAGLHGLHRHLHSSSLNLASSTQSRPSHLERIKENSSKQDPRRQSAVPARRPRAHSLDVLSETWLHTQTQHDTLKSDSNSSIFSRFSSSSNSSSSLREKVQDQTSDPDSPLQARDSGCSFSERHSTHSRSSTGNSGSARSKSSKTASVAPRVPCRPKKEEILTRCSTMTRKAALATKTRLEMEADSIHSRL</sequence>
<evidence type="ECO:0000259" key="4">
    <source>
        <dbReference type="PROSITE" id="PS50002"/>
    </source>
</evidence>
<dbReference type="PROSITE" id="PS50002">
    <property type="entry name" value="SH3"/>
    <property type="match status" value="2"/>
</dbReference>
<dbReference type="InterPro" id="IPR051228">
    <property type="entry name" value="NADPH_Oxidase/PX-Domain"/>
</dbReference>
<feature type="compositionally biased region" description="Low complexity" evidence="3">
    <location>
        <begin position="375"/>
        <end position="394"/>
    </location>
</feature>
<dbReference type="Gene3D" id="2.30.30.40">
    <property type="entry name" value="SH3 Domains"/>
    <property type="match status" value="2"/>
</dbReference>
<feature type="domain" description="SH3" evidence="4">
    <location>
        <begin position="168"/>
        <end position="230"/>
    </location>
</feature>
<dbReference type="Pfam" id="PF00018">
    <property type="entry name" value="SH3_1"/>
    <property type="match status" value="1"/>
</dbReference>
<evidence type="ECO:0000256" key="2">
    <source>
        <dbReference type="PROSITE-ProRule" id="PRU00192"/>
    </source>
</evidence>
<organism evidence="6 7">
    <name type="scientific">Characodon lateralis</name>
    <dbReference type="NCBI Taxonomy" id="208331"/>
    <lineage>
        <taxon>Eukaryota</taxon>
        <taxon>Metazoa</taxon>
        <taxon>Chordata</taxon>
        <taxon>Craniata</taxon>
        <taxon>Vertebrata</taxon>
        <taxon>Euteleostomi</taxon>
        <taxon>Actinopterygii</taxon>
        <taxon>Neopterygii</taxon>
        <taxon>Teleostei</taxon>
        <taxon>Neoteleostei</taxon>
        <taxon>Acanthomorphata</taxon>
        <taxon>Ovalentaria</taxon>
        <taxon>Atherinomorphae</taxon>
        <taxon>Cyprinodontiformes</taxon>
        <taxon>Goodeidae</taxon>
        <taxon>Characodon</taxon>
    </lineage>
</organism>
<gene>
    <name evidence="6" type="ORF">CHARACLAT_029005</name>
</gene>
<feature type="compositionally biased region" description="Basic and acidic residues" evidence="3">
    <location>
        <begin position="326"/>
        <end position="342"/>
    </location>
</feature>
<keyword evidence="1 2" id="KW-0728">SH3 domain</keyword>
<evidence type="ECO:0000259" key="5">
    <source>
        <dbReference type="PROSITE" id="PS50195"/>
    </source>
</evidence>
<dbReference type="Gene3D" id="3.30.1520.10">
    <property type="entry name" value="Phox-like domain"/>
    <property type="match status" value="1"/>
</dbReference>
<proteinExistence type="predicted"/>
<protein>
    <recommendedName>
        <fullName evidence="8">NADPH oxidase organizer 1</fullName>
    </recommendedName>
</protein>
<dbReference type="CDD" id="cd12024">
    <property type="entry name" value="SH3_NoxO1_2"/>
    <property type="match status" value="1"/>
</dbReference>
<dbReference type="SMART" id="SM00326">
    <property type="entry name" value="SH3"/>
    <property type="match status" value="2"/>
</dbReference>
<dbReference type="SUPFAM" id="SSF64268">
    <property type="entry name" value="PX domain"/>
    <property type="match status" value="1"/>
</dbReference>
<feature type="domain" description="SH3" evidence="4">
    <location>
        <begin position="239"/>
        <end position="298"/>
    </location>
</feature>
<dbReference type="Proteomes" id="UP001352852">
    <property type="component" value="Unassembled WGS sequence"/>
</dbReference>
<dbReference type="InterPro" id="IPR036028">
    <property type="entry name" value="SH3-like_dom_sf"/>
</dbReference>
<dbReference type="EMBL" id="JAHUTJ010061370">
    <property type="protein sequence ID" value="MED6288680.1"/>
    <property type="molecule type" value="Genomic_DNA"/>
</dbReference>
<dbReference type="SMART" id="SM00312">
    <property type="entry name" value="PX"/>
    <property type="match status" value="1"/>
</dbReference>
<dbReference type="InterPro" id="IPR036871">
    <property type="entry name" value="PX_dom_sf"/>
</dbReference>
<keyword evidence="7" id="KW-1185">Reference proteome</keyword>
<dbReference type="InterPro" id="IPR001452">
    <property type="entry name" value="SH3_domain"/>
</dbReference>
<reference evidence="6 7" key="1">
    <citation type="submission" date="2021-06" db="EMBL/GenBank/DDBJ databases">
        <authorList>
            <person name="Palmer J.M."/>
        </authorList>
    </citation>
    <scope>NUCLEOTIDE SEQUENCE [LARGE SCALE GENOMIC DNA]</scope>
    <source>
        <strain evidence="6 7">CL_MEX2019</strain>
        <tissue evidence="6">Muscle</tissue>
    </source>
</reference>
<dbReference type="SUPFAM" id="SSF50044">
    <property type="entry name" value="SH3-domain"/>
    <property type="match status" value="2"/>
</dbReference>
<dbReference type="PROSITE" id="PS50195">
    <property type="entry name" value="PX"/>
    <property type="match status" value="1"/>
</dbReference>
<evidence type="ECO:0000313" key="6">
    <source>
        <dbReference type="EMBL" id="MED6288680.1"/>
    </source>
</evidence>
<evidence type="ECO:0000256" key="1">
    <source>
        <dbReference type="ARBA" id="ARBA00022443"/>
    </source>
</evidence>
<dbReference type="InterPro" id="IPR035758">
    <property type="entry name" value="NoxO1_SH3_2"/>
</dbReference>
<dbReference type="PANTHER" id="PTHR15706">
    <property type="entry name" value="SH3 MULTIPLE DOMAIN"/>
    <property type="match status" value="1"/>
</dbReference>